<keyword evidence="1" id="KW-0812">Transmembrane</keyword>
<gene>
    <name evidence="2" type="ORF">PSON_ATCC_30995.1.T0860014</name>
</gene>
<feature type="transmembrane region" description="Helical" evidence="1">
    <location>
        <begin position="321"/>
        <end position="344"/>
    </location>
</feature>
<organism evidence="2 3">
    <name type="scientific">Paramecium sonneborni</name>
    <dbReference type="NCBI Taxonomy" id="65129"/>
    <lineage>
        <taxon>Eukaryota</taxon>
        <taxon>Sar</taxon>
        <taxon>Alveolata</taxon>
        <taxon>Ciliophora</taxon>
        <taxon>Intramacronucleata</taxon>
        <taxon>Oligohymenophorea</taxon>
        <taxon>Peniculida</taxon>
        <taxon>Parameciidae</taxon>
        <taxon>Paramecium</taxon>
    </lineage>
</organism>
<feature type="transmembrane region" description="Helical" evidence="1">
    <location>
        <begin position="276"/>
        <end position="301"/>
    </location>
</feature>
<keyword evidence="1" id="KW-0472">Membrane</keyword>
<keyword evidence="1" id="KW-1133">Transmembrane helix</keyword>
<accession>A0A8S1PSC9</accession>
<evidence type="ECO:0000256" key="1">
    <source>
        <dbReference type="SAM" id="Phobius"/>
    </source>
</evidence>
<evidence type="ECO:0000313" key="2">
    <source>
        <dbReference type="EMBL" id="CAD8106075.1"/>
    </source>
</evidence>
<feature type="transmembrane region" description="Helical" evidence="1">
    <location>
        <begin position="58"/>
        <end position="78"/>
    </location>
</feature>
<dbReference type="AlphaFoldDB" id="A0A8S1PSC9"/>
<name>A0A8S1PSC9_9CILI</name>
<dbReference type="EMBL" id="CAJJDN010000086">
    <property type="protein sequence ID" value="CAD8106075.1"/>
    <property type="molecule type" value="Genomic_DNA"/>
</dbReference>
<feature type="transmembrane region" description="Helical" evidence="1">
    <location>
        <begin position="18"/>
        <end position="37"/>
    </location>
</feature>
<keyword evidence="3" id="KW-1185">Reference proteome</keyword>
<sequence length="350" mass="42315">MLIWLALYFHKILLGENYFRIIMILSVFWISKQFSILKGLLDNQRKNNNLKSLDTRRYSCAISILYLAFVQFFLLKLFNIPQFKVNVYFQYLGVYEQPQFNPDELLAIWDYFYNRFNVIIIDLLYILIVSWLVYSQQTIDDRRCQKIINDLNSKDRPIRLQKPSCWTKFKQNLSNFNYQFQKSFLIHFDEIVIIYSLITALRHADIFRGVFLIFFILYAFAPLQQRRKYMRNHLSIGYIILFILYSMQLMFLRSLSTLNFVFKFGGLDEVTQQFQFSFYFIYKYYDIVIECVLLTFSIQVIQKSEHYQEYKKKLNNYNLDYLQQIFYNNGLIFCQIIALIVAFIPPANLL</sequence>
<proteinExistence type="predicted"/>
<feature type="transmembrane region" description="Helical" evidence="1">
    <location>
        <begin position="184"/>
        <end position="200"/>
    </location>
</feature>
<feature type="transmembrane region" description="Helical" evidence="1">
    <location>
        <begin position="206"/>
        <end position="223"/>
    </location>
</feature>
<dbReference type="Proteomes" id="UP000692954">
    <property type="component" value="Unassembled WGS sequence"/>
</dbReference>
<evidence type="ECO:0000313" key="3">
    <source>
        <dbReference type="Proteomes" id="UP000692954"/>
    </source>
</evidence>
<protein>
    <submittedName>
        <fullName evidence="2">Uncharacterized protein</fullName>
    </submittedName>
</protein>
<reference evidence="2" key="1">
    <citation type="submission" date="2021-01" db="EMBL/GenBank/DDBJ databases">
        <authorList>
            <consortium name="Genoscope - CEA"/>
            <person name="William W."/>
        </authorList>
    </citation>
    <scope>NUCLEOTIDE SEQUENCE</scope>
</reference>
<feature type="transmembrane region" description="Helical" evidence="1">
    <location>
        <begin position="235"/>
        <end position="256"/>
    </location>
</feature>
<comment type="caution">
    <text evidence="2">The sequence shown here is derived from an EMBL/GenBank/DDBJ whole genome shotgun (WGS) entry which is preliminary data.</text>
</comment>
<feature type="transmembrane region" description="Helical" evidence="1">
    <location>
        <begin position="112"/>
        <end position="134"/>
    </location>
</feature>